<evidence type="ECO:0000256" key="1">
    <source>
        <dbReference type="SAM" id="MobiDB-lite"/>
    </source>
</evidence>
<gene>
    <name evidence="2" type="ORF">ERS132416_01089</name>
</gene>
<sequence>MKLIIPIEPKPQSRPRAGRRGKHATVYEDGKMVAWRKKCTEFVRQNYNGPYFDGAIKVDMTFYIPAPKSMSEPPKPRSKAKKVQQYDDFINERIYVDKKPDLDNLEKAVYDSISKAGNVWTDDNIIVEHTTRKVYSPRPRIEIEVEEVG</sequence>
<dbReference type="InterPro" id="IPR008822">
    <property type="entry name" value="Endonuclease_RusA-like"/>
</dbReference>
<evidence type="ECO:0000313" key="3">
    <source>
        <dbReference type="Proteomes" id="UP000073494"/>
    </source>
</evidence>
<dbReference type="GO" id="GO:0006310">
    <property type="term" value="P:DNA recombination"/>
    <property type="evidence" value="ECO:0007669"/>
    <property type="project" value="InterPro"/>
</dbReference>
<protein>
    <submittedName>
        <fullName evidence="2">Phage protein</fullName>
    </submittedName>
</protein>
<dbReference type="Gene3D" id="3.30.1330.70">
    <property type="entry name" value="Holliday junction resolvase RusA"/>
    <property type="match status" value="1"/>
</dbReference>
<name>A0A0Z8G545_STRSU</name>
<dbReference type="SUPFAM" id="SSF103084">
    <property type="entry name" value="Holliday junction resolvase RusA"/>
    <property type="match status" value="1"/>
</dbReference>
<evidence type="ECO:0000313" key="2">
    <source>
        <dbReference type="EMBL" id="CYU92405.1"/>
    </source>
</evidence>
<dbReference type="EMBL" id="FIHD01000017">
    <property type="protein sequence ID" value="CYU92405.1"/>
    <property type="molecule type" value="Genomic_DNA"/>
</dbReference>
<dbReference type="GO" id="GO:0006281">
    <property type="term" value="P:DNA repair"/>
    <property type="evidence" value="ECO:0007669"/>
    <property type="project" value="InterPro"/>
</dbReference>
<reference evidence="2 3" key="1">
    <citation type="submission" date="2016-02" db="EMBL/GenBank/DDBJ databases">
        <authorList>
            <consortium name="Pathogen Informatics"/>
        </authorList>
    </citation>
    <scope>NUCLEOTIDE SEQUENCE [LARGE SCALE GENOMIC DNA]</scope>
    <source>
        <strain evidence="2 3">LSS54</strain>
    </source>
</reference>
<feature type="region of interest" description="Disordered" evidence="1">
    <location>
        <begin position="1"/>
        <end position="22"/>
    </location>
</feature>
<organism evidence="2 3">
    <name type="scientific">Streptococcus suis</name>
    <dbReference type="NCBI Taxonomy" id="1307"/>
    <lineage>
        <taxon>Bacteria</taxon>
        <taxon>Bacillati</taxon>
        <taxon>Bacillota</taxon>
        <taxon>Bacilli</taxon>
        <taxon>Lactobacillales</taxon>
        <taxon>Streptococcaceae</taxon>
        <taxon>Streptococcus</taxon>
    </lineage>
</organism>
<dbReference type="RefSeq" id="WP_044774658.1">
    <property type="nucleotide sequence ID" value="NZ_CEFG01000061.1"/>
</dbReference>
<proteinExistence type="predicted"/>
<dbReference type="InterPro" id="IPR036614">
    <property type="entry name" value="RusA-like_sf"/>
</dbReference>
<dbReference type="Proteomes" id="UP000073494">
    <property type="component" value="Unassembled WGS sequence"/>
</dbReference>
<dbReference type="AlphaFoldDB" id="A0A0Z8G545"/>
<dbReference type="GO" id="GO:0000287">
    <property type="term" value="F:magnesium ion binding"/>
    <property type="evidence" value="ECO:0007669"/>
    <property type="project" value="InterPro"/>
</dbReference>
<dbReference type="Pfam" id="PF05866">
    <property type="entry name" value="RusA"/>
    <property type="match status" value="1"/>
</dbReference>
<accession>A0A0Z8G545</accession>